<dbReference type="EMBL" id="BDIP01003951">
    <property type="protein sequence ID" value="GIQ88315.1"/>
    <property type="molecule type" value="Genomic_DNA"/>
</dbReference>
<protein>
    <submittedName>
        <fullName evidence="2">Uncharacterized protein</fullName>
    </submittedName>
</protein>
<feature type="non-terminal residue" evidence="2">
    <location>
        <position position="1"/>
    </location>
</feature>
<dbReference type="AlphaFoldDB" id="A0A9K3D5X5"/>
<feature type="compositionally biased region" description="Pro residues" evidence="1">
    <location>
        <begin position="16"/>
        <end position="25"/>
    </location>
</feature>
<gene>
    <name evidence="2" type="ORF">KIPB_010536</name>
</gene>
<dbReference type="Proteomes" id="UP000265618">
    <property type="component" value="Unassembled WGS sequence"/>
</dbReference>
<sequence length="234" mass="26085">MFYVLPPPGGRYQPLPADPHNPRQPQPMTSTVFMTASVPSLVAAVGRGTAVSVNIDNQGKEPITELQWSLTYENSMTFQRGQNRRGVQGIIQGVQGLVQLSDPVLPGTQCDRPIQIQIQPNSECFRNHDHSGIDGYDRLGEYAWEKQFLSLPAQDYRQCTGYNHGEMTKIFKRNTYVEITTNAHGSFDSPLRLPLHWTTTAALDARPTPLQSMSGIMGMQQQQMPQGQTQGQTQ</sequence>
<reference evidence="2 3" key="1">
    <citation type="journal article" date="2018" name="PLoS ONE">
        <title>The draft genome of Kipferlia bialata reveals reductive genome evolution in fornicate parasites.</title>
        <authorList>
            <person name="Tanifuji G."/>
            <person name="Takabayashi S."/>
            <person name="Kume K."/>
            <person name="Takagi M."/>
            <person name="Nakayama T."/>
            <person name="Kamikawa R."/>
            <person name="Inagaki Y."/>
            <person name="Hashimoto T."/>
        </authorList>
    </citation>
    <scope>NUCLEOTIDE SEQUENCE [LARGE SCALE GENOMIC DNA]</scope>
    <source>
        <strain evidence="2">NY0173</strain>
    </source>
</reference>
<organism evidence="2 3">
    <name type="scientific">Kipferlia bialata</name>
    <dbReference type="NCBI Taxonomy" id="797122"/>
    <lineage>
        <taxon>Eukaryota</taxon>
        <taxon>Metamonada</taxon>
        <taxon>Carpediemonas-like organisms</taxon>
        <taxon>Kipferlia</taxon>
    </lineage>
</organism>
<name>A0A9K3D5X5_9EUKA</name>
<comment type="caution">
    <text evidence="2">The sequence shown here is derived from an EMBL/GenBank/DDBJ whole genome shotgun (WGS) entry which is preliminary data.</text>
</comment>
<accession>A0A9K3D5X5</accession>
<evidence type="ECO:0000313" key="2">
    <source>
        <dbReference type="EMBL" id="GIQ88315.1"/>
    </source>
</evidence>
<keyword evidence="3" id="KW-1185">Reference proteome</keyword>
<feature type="region of interest" description="Disordered" evidence="1">
    <location>
        <begin position="1"/>
        <end position="27"/>
    </location>
</feature>
<proteinExistence type="predicted"/>
<evidence type="ECO:0000313" key="3">
    <source>
        <dbReference type="Proteomes" id="UP000265618"/>
    </source>
</evidence>
<evidence type="ECO:0000256" key="1">
    <source>
        <dbReference type="SAM" id="MobiDB-lite"/>
    </source>
</evidence>